<evidence type="ECO:0000256" key="3">
    <source>
        <dbReference type="ARBA" id="ARBA00022777"/>
    </source>
</evidence>
<organism evidence="6 7">
    <name type="scientific">Methylacidimicrobium cyclopophantes</name>
    <dbReference type="NCBI Taxonomy" id="1041766"/>
    <lineage>
        <taxon>Bacteria</taxon>
        <taxon>Pseudomonadati</taxon>
        <taxon>Verrucomicrobiota</taxon>
        <taxon>Methylacidimicrobium</taxon>
    </lineage>
</organism>
<evidence type="ECO:0000313" key="7">
    <source>
        <dbReference type="Proteomes" id="UP000381693"/>
    </source>
</evidence>
<comment type="caution">
    <text evidence="6">The sequence shown here is derived from an EMBL/GenBank/DDBJ whole genome shotgun (WGS) entry which is preliminary data.</text>
</comment>
<dbReference type="GO" id="GO:0005829">
    <property type="term" value="C:cytosol"/>
    <property type="evidence" value="ECO:0007669"/>
    <property type="project" value="TreeGrafter"/>
</dbReference>
<keyword evidence="7" id="KW-1185">Reference proteome</keyword>
<dbReference type="PANTHER" id="PTHR10196">
    <property type="entry name" value="SUGAR KINASE"/>
    <property type="match status" value="1"/>
</dbReference>
<dbReference type="SUPFAM" id="SSF53067">
    <property type="entry name" value="Actin-like ATPase domain"/>
    <property type="match status" value="1"/>
</dbReference>
<dbReference type="InterPro" id="IPR043129">
    <property type="entry name" value="ATPase_NBD"/>
</dbReference>
<dbReference type="InterPro" id="IPR018483">
    <property type="entry name" value="Carb_kinase_FGGY_CS"/>
</dbReference>
<evidence type="ECO:0000259" key="5">
    <source>
        <dbReference type="Pfam" id="PF00370"/>
    </source>
</evidence>
<accession>A0A5E6M9F0</accession>
<evidence type="ECO:0000256" key="2">
    <source>
        <dbReference type="ARBA" id="ARBA00022679"/>
    </source>
</evidence>
<keyword evidence="2 6" id="KW-0808">Transferase</keyword>
<comment type="similarity">
    <text evidence="1">Belongs to the FGGY kinase family.</text>
</comment>
<evidence type="ECO:0000256" key="4">
    <source>
        <dbReference type="ARBA" id="ARBA00043149"/>
    </source>
</evidence>
<dbReference type="GO" id="GO:0019563">
    <property type="term" value="P:glycerol catabolic process"/>
    <property type="evidence" value="ECO:0007669"/>
    <property type="project" value="TreeGrafter"/>
</dbReference>
<dbReference type="EMBL" id="CABFUZ020000075">
    <property type="protein sequence ID" value="VVM04928.1"/>
    <property type="molecule type" value="Genomic_DNA"/>
</dbReference>
<dbReference type="PANTHER" id="PTHR10196:SF69">
    <property type="entry name" value="GLYCEROL KINASE"/>
    <property type="match status" value="1"/>
</dbReference>
<dbReference type="Pfam" id="PF00370">
    <property type="entry name" value="FGGY_N"/>
    <property type="match status" value="1"/>
</dbReference>
<proteinExistence type="inferred from homology"/>
<dbReference type="Proteomes" id="UP000381693">
    <property type="component" value="Unassembled WGS sequence"/>
</dbReference>
<evidence type="ECO:0000256" key="1">
    <source>
        <dbReference type="ARBA" id="ARBA00009156"/>
    </source>
</evidence>
<protein>
    <recommendedName>
        <fullName evidence="4">ATP:glycerol 3-phosphotransferase</fullName>
    </recommendedName>
</protein>
<feature type="non-terminal residue" evidence="6">
    <location>
        <position position="217"/>
    </location>
</feature>
<dbReference type="InterPro" id="IPR018484">
    <property type="entry name" value="FGGY_N"/>
</dbReference>
<reference evidence="6" key="1">
    <citation type="submission" date="2019-09" db="EMBL/GenBank/DDBJ databases">
        <authorList>
            <person name="Cremers G."/>
        </authorList>
    </citation>
    <scope>NUCLEOTIDE SEQUENCE [LARGE SCALE GENOMIC DNA]</scope>
    <source>
        <strain evidence="6">3B</strain>
    </source>
</reference>
<dbReference type="Gene3D" id="3.30.420.40">
    <property type="match status" value="1"/>
</dbReference>
<dbReference type="GO" id="GO:0004370">
    <property type="term" value="F:glycerol kinase activity"/>
    <property type="evidence" value="ECO:0007669"/>
    <property type="project" value="TreeGrafter"/>
</dbReference>
<feature type="domain" description="Carbohydrate kinase FGGY N-terminal" evidence="5">
    <location>
        <begin position="3"/>
        <end position="216"/>
    </location>
</feature>
<dbReference type="PROSITE" id="PS00933">
    <property type="entry name" value="FGGY_KINASES_1"/>
    <property type="match status" value="1"/>
</dbReference>
<name>A0A5E6M9F0_9BACT</name>
<sequence>MDYLLALDQGTTSSRALLLDRKGRVAAQAQRPVSIRSPRPEWVEQDPEELWASQEAAAREALETARVSPRQVAAIGIANQRETFLLWERKTLLPRGPALVWQDRRSSGLCARLQAQGWEKTIQEKTGLRLNPYFSGTKFLWLMEHLPELPRALNRLCFGTVDSWLLAKLSGGKLHATEESNASRTLLYNLSERCWDPELLSLFRIPASILPEVHPSA</sequence>
<evidence type="ECO:0000313" key="6">
    <source>
        <dbReference type="EMBL" id="VVM04928.1"/>
    </source>
</evidence>
<gene>
    <name evidence="6" type="primary">glpK/GK</name>
    <name evidence="6" type="ORF">MAMC_00307</name>
</gene>
<dbReference type="AlphaFoldDB" id="A0A5E6M9F0"/>
<keyword evidence="3 6" id="KW-0418">Kinase</keyword>